<feature type="signal peptide" evidence="1">
    <location>
        <begin position="1"/>
        <end position="18"/>
    </location>
</feature>
<evidence type="ECO:0000259" key="3">
    <source>
        <dbReference type="Pfam" id="PF24489"/>
    </source>
</evidence>
<feature type="chain" id="PRO_5027876696" evidence="1">
    <location>
        <begin position="19"/>
        <end position="973"/>
    </location>
</feature>
<dbReference type="SUPFAM" id="SSF49265">
    <property type="entry name" value="Fibronectin type III"/>
    <property type="match status" value="1"/>
</dbReference>
<gene>
    <name evidence="4" type="ORF">G8Z56_003731</name>
</gene>
<feature type="domain" description="Tip attachment protein J second Ig-like" evidence="3">
    <location>
        <begin position="555"/>
        <end position="655"/>
    </location>
</feature>
<dbReference type="Pfam" id="PF24489">
    <property type="entry name" value="Ig_J_second"/>
    <property type="match status" value="1"/>
</dbReference>
<dbReference type="PANTHER" id="PTHR36251">
    <property type="entry name" value="FELS-1 PROPHAGE HOST SPECIFICITY PROTEIN-RELATED"/>
    <property type="match status" value="1"/>
</dbReference>
<accession>A0A762BW59</accession>
<evidence type="ECO:0000256" key="1">
    <source>
        <dbReference type="SAM" id="SignalP"/>
    </source>
</evidence>
<sequence>MASVAMVVSAALSMGAIAAESIGLSIALAVASVAVGMVGTMMAKAKMPSYSDYTSQNDRKQVLRSSVASDVVIYGHCVVSGLLVFAEEESGDQVDGEWLDLVLVICAHPVEKVGQIWLGEDKIEDFGVNAVWSVHNGVTECDAYLLNACPNWKEDMIGRDMCWIRISLKYDTELFPYGLPNIKMEVWGKKLYDPRLGVTQYSENAALVILDYYRNYLDVTDSEIYWDNIKSQANICGEAVTTPEGELEQRYRLNGAFDLSETPTAVLDSMLLCCAATPVFIGGRFGLQVGAYYGPPELTITESQIVDTVQITSETELREATNAVYGTFIDPAQEYTQTDFTPIIMQDWINEDGYEIKEDLDLRFVSSPYQAARIANIYLRQKRCGRAVSVPMNMSGLGYIRGANVYLNIPQLGIENSEFRVKENTFSIDGITLQLVEDDPDIWLDAIGQPFERPEFTKLPVSGMAMPDNLKYSAEMIGEVVQGILSWTNSGVIACNNVVIKKSGSVVYTVQVPGQSCRLSGLVVGNYTAEVRAVALNGAVSPVATIGFNIDVPPIPYAVDIETGNWSISLKPRFLNSSADGILCEYFFSTLNIPINEVLDKCKSLGFGASFVHSGLQPDTLYYYWIRSVNAYGKSALYAVQAKTSYDPASILAVLDNEIGAEHLREELRTQIAENTVAVETVTRAQADTAEDLYALWATKAQVGEHVAGFGLEVQMNDDGSIMSSFIVDADVFAILSRAEGDAGKIHPFVVKNGVVYINKAMMDSAEIAEVIAKYIRTDYLEGTEIVSPWIHSKAAPYTFELRDDGTLIAKKANITGTINATSGTFTGEVQASTGRFNNCIISESCTILGKVNAQNIDGDITQTYTLSTEGNGISIPSADFDRVLAIPTIAVTGGSRSGTESQGDVPTSQICNIYINDIEQPVVSVSASGEGACNVQSYTRDIPKGSTLTIRMTCSYGGRAKLKSVTMFVFKQ</sequence>
<dbReference type="InterPro" id="IPR036116">
    <property type="entry name" value="FN3_sf"/>
</dbReference>
<dbReference type="AlphaFoldDB" id="A0A762BW59"/>
<name>A0A762BW59_SALER</name>
<dbReference type="InterPro" id="IPR053171">
    <property type="entry name" value="Viral_Tip_Attach_Protein"/>
</dbReference>
<evidence type="ECO:0000259" key="2">
    <source>
        <dbReference type="Pfam" id="PF09327"/>
    </source>
</evidence>
<dbReference type="InterPro" id="IPR057587">
    <property type="entry name" value="GpJ_Ig_second"/>
</dbReference>
<proteinExistence type="predicted"/>
<feature type="domain" description="Tip attachment protein J central straight fiber" evidence="2">
    <location>
        <begin position="678"/>
        <end position="825"/>
    </location>
</feature>
<protein>
    <submittedName>
        <fullName evidence="4">DUF1983 domain-containing protein</fullName>
    </submittedName>
</protein>
<dbReference type="InterPro" id="IPR015406">
    <property type="entry name" value="GpJ_CSF"/>
</dbReference>
<reference evidence="4" key="2">
    <citation type="submission" date="2020-02" db="EMBL/GenBank/DDBJ databases">
        <authorList>
            <consortium name="NCBI Pathogen Detection Project"/>
        </authorList>
    </citation>
    <scope>NUCLEOTIDE SEQUENCE</scope>
    <source>
        <strain evidence="4">MA.1090600297</strain>
    </source>
</reference>
<dbReference type="PANTHER" id="PTHR36251:SF2">
    <property type="entry name" value="GIFSY-2 PROPHAGE HOST SPECIFICITY PROTEIN J, PHAGE LAMBDA"/>
    <property type="match status" value="1"/>
</dbReference>
<organism evidence="4">
    <name type="scientific">Salmonella enterica</name>
    <name type="common">Salmonella choleraesuis</name>
    <dbReference type="NCBI Taxonomy" id="28901"/>
    <lineage>
        <taxon>Bacteria</taxon>
        <taxon>Pseudomonadati</taxon>
        <taxon>Pseudomonadota</taxon>
        <taxon>Gammaproteobacteria</taxon>
        <taxon>Enterobacterales</taxon>
        <taxon>Enterobacteriaceae</taxon>
        <taxon>Salmonella</taxon>
    </lineage>
</organism>
<reference evidence="4" key="1">
    <citation type="journal article" date="2018" name="Genome Biol.">
        <title>SKESA: strategic k-mer extension for scrupulous assemblies.</title>
        <authorList>
            <person name="Souvorov A."/>
            <person name="Agarwala R."/>
            <person name="Lipman D.J."/>
        </authorList>
    </citation>
    <scope>NUCLEOTIDE SEQUENCE</scope>
    <source>
        <strain evidence="4">MA.1090600297</strain>
    </source>
</reference>
<dbReference type="EMBL" id="DAAYBQ010000017">
    <property type="protein sequence ID" value="HAG3504820.1"/>
    <property type="molecule type" value="Genomic_DNA"/>
</dbReference>
<evidence type="ECO:0000313" key="4">
    <source>
        <dbReference type="EMBL" id="HAG3504820.1"/>
    </source>
</evidence>
<comment type="caution">
    <text evidence="4">The sequence shown here is derived from an EMBL/GenBank/DDBJ whole genome shotgun (WGS) entry which is preliminary data.</text>
</comment>
<dbReference type="Pfam" id="PF09327">
    <property type="entry name" value="Phage_Tail_Tip"/>
    <property type="match status" value="1"/>
</dbReference>
<keyword evidence="1" id="KW-0732">Signal</keyword>